<dbReference type="Proteomes" id="UP000324748">
    <property type="component" value="Unassembled WGS sequence"/>
</dbReference>
<feature type="signal peptide" evidence="2">
    <location>
        <begin position="1"/>
        <end position="19"/>
    </location>
</feature>
<sequence length="571" mass="66518">MRSPFTLVNLCFVSATWDGVISPIANLGTESNGATHELLNEAAHNLGTPLLNPQTNRNRETQTSEMGNVDSLEKHTSSGIFTHSDMTQLDSFSRKEQVNFHNPAAEDNPTSSEPVSHSEASEDKSRSINKDFHMVLELFEDHQNPKEEHGWVTREITHKEFAERTRKQAEILRDLKLLELGKFDLISKEILESTLKDHLQDCDIQTWLRDSTPEHIAIVAKDEGRKLGLSLLDQIKKEVVDYKVLIPFSDAEFEDYLICNTSKYLPYLFETVDFLWKNEFIDQECLSNISEDEKFLRRASLYTRKYYFSKLNVMSHEYGTNITKQWFAPLGFQFVDALNAQQQARAKLQLITANMMQISNYYEFPFRSPEAQAAKGFKELLSSQRYSNYLKSGKQLSNLRYSNDLHNENLELVRKDVNDLLDLLIRIDSPHSLYPSRDKNYFLISLTRSICDFLDIIQTHIYPEVISKASSEIVGNPQIIQDHYNFLLQSSRISDLSDISDKYKHLGDDQIEILKAHKIDRKWIENFYAEQIKSIYPEFKEKYNRLQNLNHPWERWIRDQDTEADELYSLL</sequence>
<evidence type="ECO:0000313" key="4">
    <source>
        <dbReference type="Proteomes" id="UP000324748"/>
    </source>
</evidence>
<dbReference type="OrthoDB" id="10332536at2759"/>
<gene>
    <name evidence="3" type="ORF">PGT21_006663</name>
</gene>
<keyword evidence="2" id="KW-0732">Signal</keyword>
<protein>
    <submittedName>
        <fullName evidence="3">Uncharacterized protein</fullName>
    </submittedName>
</protein>
<organism evidence="3 4">
    <name type="scientific">Puccinia graminis f. sp. tritici</name>
    <dbReference type="NCBI Taxonomy" id="56615"/>
    <lineage>
        <taxon>Eukaryota</taxon>
        <taxon>Fungi</taxon>
        <taxon>Dikarya</taxon>
        <taxon>Basidiomycota</taxon>
        <taxon>Pucciniomycotina</taxon>
        <taxon>Pucciniomycetes</taxon>
        <taxon>Pucciniales</taxon>
        <taxon>Pucciniaceae</taxon>
        <taxon>Puccinia</taxon>
    </lineage>
</organism>
<feature type="region of interest" description="Disordered" evidence="1">
    <location>
        <begin position="102"/>
        <end position="127"/>
    </location>
</feature>
<comment type="caution">
    <text evidence="3">The sequence shown here is derived from an EMBL/GenBank/DDBJ whole genome shotgun (WGS) entry which is preliminary data.</text>
</comment>
<dbReference type="EMBL" id="VSWC01000001">
    <property type="protein sequence ID" value="KAA1118804.1"/>
    <property type="molecule type" value="Genomic_DNA"/>
</dbReference>
<feature type="region of interest" description="Disordered" evidence="1">
    <location>
        <begin position="46"/>
        <end position="70"/>
    </location>
</feature>
<keyword evidence="4" id="KW-1185">Reference proteome</keyword>
<reference evidence="3 4" key="1">
    <citation type="submission" date="2019-05" db="EMBL/GenBank/DDBJ databases">
        <title>Emergence of the Ug99 lineage of the wheat stem rust pathogen through somatic hybridization.</title>
        <authorList>
            <person name="Li F."/>
            <person name="Upadhyaya N.M."/>
            <person name="Sperschneider J."/>
            <person name="Matny O."/>
            <person name="Nguyen-Phuc H."/>
            <person name="Mago R."/>
            <person name="Raley C."/>
            <person name="Miller M.E."/>
            <person name="Silverstein K.A.T."/>
            <person name="Henningsen E."/>
            <person name="Hirsch C.D."/>
            <person name="Visser B."/>
            <person name="Pretorius Z.A."/>
            <person name="Steffenson B.J."/>
            <person name="Schwessinger B."/>
            <person name="Dodds P.N."/>
            <person name="Figueroa M."/>
        </authorList>
    </citation>
    <scope>NUCLEOTIDE SEQUENCE [LARGE SCALE GENOMIC DNA]</scope>
    <source>
        <strain evidence="3">21-0</strain>
    </source>
</reference>
<evidence type="ECO:0000256" key="2">
    <source>
        <dbReference type="SAM" id="SignalP"/>
    </source>
</evidence>
<name>A0A5B0R1K6_PUCGR</name>
<dbReference type="AlphaFoldDB" id="A0A5B0R1K6"/>
<evidence type="ECO:0000313" key="3">
    <source>
        <dbReference type="EMBL" id="KAA1118804.1"/>
    </source>
</evidence>
<accession>A0A5B0R1K6</accession>
<evidence type="ECO:0000256" key="1">
    <source>
        <dbReference type="SAM" id="MobiDB-lite"/>
    </source>
</evidence>
<feature type="chain" id="PRO_5022947318" evidence="2">
    <location>
        <begin position="20"/>
        <end position="571"/>
    </location>
</feature>
<proteinExistence type="predicted"/>